<proteinExistence type="predicted"/>
<evidence type="ECO:0000259" key="2">
    <source>
        <dbReference type="Pfam" id="PF16220"/>
    </source>
</evidence>
<dbReference type="RefSeq" id="WP_165765282.1">
    <property type="nucleotide sequence ID" value="NZ_BMDE01000002.1"/>
</dbReference>
<dbReference type="PANTHER" id="PTHR30273:SF2">
    <property type="entry name" value="PROTEIN FECR"/>
    <property type="match status" value="1"/>
</dbReference>
<protein>
    <submittedName>
        <fullName evidence="3">Iron dicitrate transporter FecR</fullName>
    </submittedName>
</protein>
<gene>
    <name evidence="3" type="primary">fecR</name>
    <name evidence="3" type="ORF">GCM10007363_07830</name>
</gene>
<organism evidence="3 4">
    <name type="scientific">Pseudomonas fluvialis</name>
    <dbReference type="NCBI Taxonomy" id="1793966"/>
    <lineage>
        <taxon>Bacteria</taxon>
        <taxon>Pseudomonadati</taxon>
        <taxon>Pseudomonadota</taxon>
        <taxon>Gammaproteobacteria</taxon>
        <taxon>Pseudomonadales</taxon>
        <taxon>Pseudomonadaceae</taxon>
        <taxon>Pseudomonas</taxon>
    </lineage>
</organism>
<feature type="domain" description="FecR protein" evidence="1">
    <location>
        <begin position="112"/>
        <end position="194"/>
    </location>
</feature>
<dbReference type="Pfam" id="PF04773">
    <property type="entry name" value="FecR"/>
    <property type="match status" value="1"/>
</dbReference>
<dbReference type="InterPro" id="IPR006860">
    <property type="entry name" value="FecR"/>
</dbReference>
<evidence type="ECO:0000313" key="3">
    <source>
        <dbReference type="EMBL" id="GGH90403.1"/>
    </source>
</evidence>
<evidence type="ECO:0000313" key="4">
    <source>
        <dbReference type="Proteomes" id="UP000655550"/>
    </source>
</evidence>
<evidence type="ECO:0000259" key="1">
    <source>
        <dbReference type="Pfam" id="PF04773"/>
    </source>
</evidence>
<comment type="caution">
    <text evidence="3">The sequence shown here is derived from an EMBL/GenBank/DDBJ whole genome shotgun (WGS) entry which is preliminary data.</text>
</comment>
<name>A0ABQ2AHH8_9PSED</name>
<keyword evidence="4" id="KW-1185">Reference proteome</keyword>
<reference evidence="4" key="1">
    <citation type="journal article" date="2019" name="Int. J. Syst. Evol. Microbiol.">
        <title>The Global Catalogue of Microorganisms (GCM) 10K type strain sequencing project: providing services to taxonomists for standard genome sequencing and annotation.</title>
        <authorList>
            <consortium name="The Broad Institute Genomics Platform"/>
            <consortium name="The Broad Institute Genome Sequencing Center for Infectious Disease"/>
            <person name="Wu L."/>
            <person name="Ma J."/>
        </authorList>
    </citation>
    <scope>NUCLEOTIDE SEQUENCE [LARGE SCALE GENOMIC DNA]</scope>
    <source>
        <strain evidence="4">CCM 8778</strain>
    </source>
</reference>
<dbReference type="InterPro" id="IPR012373">
    <property type="entry name" value="Ferrdict_sens_TM"/>
</dbReference>
<dbReference type="EMBL" id="BMDE01000002">
    <property type="protein sequence ID" value="GGH90403.1"/>
    <property type="molecule type" value="Genomic_DNA"/>
</dbReference>
<dbReference type="PIRSF" id="PIRSF018266">
    <property type="entry name" value="FecR"/>
    <property type="match status" value="1"/>
</dbReference>
<dbReference type="Gene3D" id="2.60.120.1440">
    <property type="match status" value="1"/>
</dbReference>
<dbReference type="InterPro" id="IPR032623">
    <property type="entry name" value="FecR_N"/>
</dbReference>
<accession>A0ABQ2AHH8</accession>
<dbReference type="PANTHER" id="PTHR30273">
    <property type="entry name" value="PERIPLASMIC SIGNAL SENSOR AND SIGMA FACTOR ACTIVATOR FECR-RELATED"/>
    <property type="match status" value="1"/>
</dbReference>
<dbReference type="Pfam" id="PF16220">
    <property type="entry name" value="DUF4880"/>
    <property type="match status" value="1"/>
</dbReference>
<feature type="domain" description="FecR N-terminal" evidence="2">
    <location>
        <begin position="17"/>
        <end position="58"/>
    </location>
</feature>
<dbReference type="Proteomes" id="UP000655550">
    <property type="component" value="Unassembled WGS sequence"/>
</dbReference>
<sequence length="311" mass="34208">MPQPLAPTADAEQLIWQQALDWLLLIHEQHLDATQHAPLQAWLAVDPRHRQAYARAERTWLLSGPALQASQPRPRNRRWALASAAAVLLAVVLGGPGHERNVLHNDGLQVSQHALADGSQVTLAPGSRLQLDFASRQRQVQLLAGQAFFDVHHDPQRPFLVQAAAVTVRVTGTAFEVARQPGRIQVSVSSGQVQVGSAGQPARYTLQAGQQLRWTEGSRQAALQVAPVKQLASWRQGVLLVEQQPLHDVLEQLRPYHPGIVLLLDPALGERRLSARLDLTQPQQALQLALQPLGGELLSIGEHLTLIRRRP</sequence>